<gene>
    <name evidence="1" type="ORF">BofuT4_P014600.1</name>
</gene>
<dbReference type="InParanoid" id="G2XN76"/>
<organism evidence="1 2">
    <name type="scientific">Botryotinia fuckeliana (strain T4)</name>
    <name type="common">Noble rot fungus</name>
    <name type="synonym">Botrytis cinerea</name>
    <dbReference type="NCBI Taxonomy" id="999810"/>
    <lineage>
        <taxon>Eukaryota</taxon>
        <taxon>Fungi</taxon>
        <taxon>Dikarya</taxon>
        <taxon>Ascomycota</taxon>
        <taxon>Pezizomycotina</taxon>
        <taxon>Leotiomycetes</taxon>
        <taxon>Helotiales</taxon>
        <taxon>Sclerotiniaceae</taxon>
        <taxon>Botrytis</taxon>
    </lineage>
</organism>
<name>G2XN76_BOTF4</name>
<evidence type="ECO:0000313" key="1">
    <source>
        <dbReference type="EMBL" id="CCD42332.1"/>
    </source>
</evidence>
<dbReference type="HOGENOM" id="CLU_2263322_0_0_1"/>
<dbReference type="EMBL" id="FQ790245">
    <property type="protein sequence ID" value="CCD42332.1"/>
    <property type="molecule type" value="Genomic_DNA"/>
</dbReference>
<dbReference type="AlphaFoldDB" id="G2XN76"/>
<protein>
    <submittedName>
        <fullName evidence="1">Uncharacterized protein</fullName>
    </submittedName>
</protein>
<reference evidence="2" key="1">
    <citation type="journal article" date="2011" name="PLoS Genet.">
        <title>Genomic analysis of the necrotrophic fungal pathogens Sclerotinia sclerotiorum and Botrytis cinerea.</title>
        <authorList>
            <person name="Amselem J."/>
            <person name="Cuomo C.A."/>
            <person name="van Kan J.A."/>
            <person name="Viaud M."/>
            <person name="Benito E.P."/>
            <person name="Couloux A."/>
            <person name="Coutinho P.M."/>
            <person name="de Vries R.P."/>
            <person name="Dyer P.S."/>
            <person name="Fillinger S."/>
            <person name="Fournier E."/>
            <person name="Gout L."/>
            <person name="Hahn M."/>
            <person name="Kohn L."/>
            <person name="Lapalu N."/>
            <person name="Plummer K.M."/>
            <person name="Pradier J.M."/>
            <person name="Quevillon E."/>
            <person name="Sharon A."/>
            <person name="Simon A."/>
            <person name="ten Have A."/>
            <person name="Tudzynski B."/>
            <person name="Tudzynski P."/>
            <person name="Wincker P."/>
            <person name="Andrew M."/>
            <person name="Anthouard V."/>
            <person name="Beever R.E."/>
            <person name="Beffa R."/>
            <person name="Benoit I."/>
            <person name="Bouzid O."/>
            <person name="Brault B."/>
            <person name="Chen Z."/>
            <person name="Choquer M."/>
            <person name="Collemare J."/>
            <person name="Cotton P."/>
            <person name="Danchin E.G."/>
            <person name="Da Silva C."/>
            <person name="Gautier A."/>
            <person name="Giraud C."/>
            <person name="Giraud T."/>
            <person name="Gonzalez C."/>
            <person name="Grossetete S."/>
            <person name="Guldener U."/>
            <person name="Henrissat B."/>
            <person name="Howlett B.J."/>
            <person name="Kodira C."/>
            <person name="Kretschmer M."/>
            <person name="Lappartient A."/>
            <person name="Leroch M."/>
            <person name="Levis C."/>
            <person name="Mauceli E."/>
            <person name="Neuveglise C."/>
            <person name="Oeser B."/>
            <person name="Pearson M."/>
            <person name="Poulain J."/>
            <person name="Poussereau N."/>
            <person name="Quesneville H."/>
            <person name="Rascle C."/>
            <person name="Schumacher J."/>
            <person name="Segurens B."/>
            <person name="Sexton A."/>
            <person name="Silva E."/>
            <person name="Sirven C."/>
            <person name="Soanes D.M."/>
            <person name="Talbot N.J."/>
            <person name="Templeton M."/>
            <person name="Yandava C."/>
            <person name="Yarden O."/>
            <person name="Zeng Q."/>
            <person name="Rollins J.A."/>
            <person name="Lebrun M.H."/>
            <person name="Dickman M."/>
        </authorList>
    </citation>
    <scope>NUCLEOTIDE SEQUENCE [LARGE SCALE GENOMIC DNA]</scope>
    <source>
        <strain evidence="2">T4</strain>
    </source>
</reference>
<dbReference type="Proteomes" id="UP000008177">
    <property type="component" value="Unplaced contigs"/>
</dbReference>
<proteinExistence type="predicted"/>
<evidence type="ECO:0000313" key="2">
    <source>
        <dbReference type="Proteomes" id="UP000008177"/>
    </source>
</evidence>
<sequence length="103" mass="11439">MITSRAVRELMETVGCNRRASSVRMTTLETETAPQDLGILRFLDQSVQKVVRIAIYVFWAQRNPPLNRSVDESQLSSSHEIVCHQSTSLICLCDSSEAGGLKA</sequence>
<accession>G2XN76</accession>